<sequence>MPIQNTLHHGVVAHSSSNMYNNNMSNSINTKQKKPLGMRSCHTSRSISKEDLLQHLCRTNPTETHNGTFIKMHHCGSWEEWLNEHVQQVAVLNLTQKDNNKNYKNSSQQPCLPNCIQLQMNKFHHFVNTNFPILEKQNSSPATIILEHVKTVGVIHHFKTRDQSTTTYTPPDLTKKEKLLKFVASEEFGVASMICPPLLLAHWYGVYRQESLLLNCAQYVASGWRLDLESKLLHTIATLYKYPKSVKTRVDNNQDLEQFYPRTMILKSVSLEEIMKDGFTIRNVHVKSNSRNLQERNSKTNIVYHLCCGASSDKESETTVLCSFVHEEYALSMCQLLVSLLTLAFPCCEIPRTTFKSHHETNANSSLPQTCCEESNHDQESAIHYHSFHFQHLNDSSFNTTPPHTR</sequence>
<dbReference type="Proteomes" id="UP000816034">
    <property type="component" value="Unassembled WGS sequence"/>
</dbReference>
<evidence type="ECO:0000313" key="2">
    <source>
        <dbReference type="Proteomes" id="UP000816034"/>
    </source>
</evidence>
<keyword evidence="2" id="KW-1185">Reference proteome</keyword>
<accession>A0AA88GQW1</accession>
<comment type="caution">
    <text evidence="1">The sequence shown here is derived from an EMBL/GenBank/DDBJ whole genome shotgun (WGS) entry which is preliminary data.</text>
</comment>
<reference evidence="1 2" key="1">
    <citation type="journal article" date="2018" name="BMC Genomics">
        <title>The genome of Naegleria lovaniensis, the basis for a comparative approach to unravel pathogenicity factors of the human pathogenic amoeba N. fowleri.</title>
        <authorList>
            <person name="Liechti N."/>
            <person name="Schurch N."/>
            <person name="Bruggmann R."/>
            <person name="Wittwer M."/>
        </authorList>
    </citation>
    <scope>NUCLEOTIDE SEQUENCE [LARGE SCALE GENOMIC DNA]</scope>
    <source>
        <strain evidence="1 2">ATCC 30569</strain>
    </source>
</reference>
<dbReference type="AlphaFoldDB" id="A0AA88GQW1"/>
<name>A0AA88GQW1_NAELO</name>
<gene>
    <name evidence="1" type="ORF">C9374_004835</name>
</gene>
<evidence type="ECO:0000313" key="1">
    <source>
        <dbReference type="EMBL" id="KAG2382868.1"/>
    </source>
</evidence>
<dbReference type="GeneID" id="68097290"/>
<proteinExistence type="predicted"/>
<dbReference type="RefSeq" id="XP_044548547.1">
    <property type="nucleotide sequence ID" value="XM_044694518.1"/>
</dbReference>
<protein>
    <submittedName>
        <fullName evidence="1">Uncharacterized protein</fullName>
    </submittedName>
</protein>
<organism evidence="1 2">
    <name type="scientific">Naegleria lovaniensis</name>
    <name type="common">Amoeba</name>
    <dbReference type="NCBI Taxonomy" id="51637"/>
    <lineage>
        <taxon>Eukaryota</taxon>
        <taxon>Discoba</taxon>
        <taxon>Heterolobosea</taxon>
        <taxon>Tetramitia</taxon>
        <taxon>Eutetramitia</taxon>
        <taxon>Vahlkampfiidae</taxon>
        <taxon>Naegleria</taxon>
    </lineage>
</organism>
<dbReference type="EMBL" id="PYSW02000022">
    <property type="protein sequence ID" value="KAG2382868.1"/>
    <property type="molecule type" value="Genomic_DNA"/>
</dbReference>